<evidence type="ECO:0000313" key="1">
    <source>
        <dbReference type="EMBL" id="AUX29430.1"/>
    </source>
</evidence>
<evidence type="ECO:0000313" key="2">
    <source>
        <dbReference type="Proteomes" id="UP000295497"/>
    </source>
</evidence>
<reference evidence="1 2" key="1">
    <citation type="submission" date="2015-09" db="EMBL/GenBank/DDBJ databases">
        <title>Sorangium comparison.</title>
        <authorList>
            <person name="Zaburannyi N."/>
            <person name="Bunk B."/>
            <person name="Overmann J."/>
            <person name="Mueller R."/>
        </authorList>
    </citation>
    <scope>NUCLEOTIDE SEQUENCE [LARGE SCALE GENOMIC DNA]</scope>
    <source>
        <strain evidence="1 2">So ce836</strain>
    </source>
</reference>
<proteinExistence type="predicted"/>
<dbReference type="AlphaFoldDB" id="A0A4P2QHR4"/>
<organism evidence="1 2">
    <name type="scientific">Sorangium cellulosum</name>
    <name type="common">Polyangium cellulosum</name>
    <dbReference type="NCBI Taxonomy" id="56"/>
    <lineage>
        <taxon>Bacteria</taxon>
        <taxon>Pseudomonadati</taxon>
        <taxon>Myxococcota</taxon>
        <taxon>Polyangia</taxon>
        <taxon>Polyangiales</taxon>
        <taxon>Polyangiaceae</taxon>
        <taxon>Sorangium</taxon>
    </lineage>
</organism>
<accession>A0A4P2QHR4</accession>
<protein>
    <submittedName>
        <fullName evidence="1">Uncharacterized protein</fullName>
    </submittedName>
</protein>
<gene>
    <name evidence="1" type="ORF">SOCE836_015200</name>
</gene>
<sequence length="104" mass="12179">MPTIEFFGYSDDDRAILEHRVRERLDAEPFRGDCVFVTAARSRVRDWQGNERPFLRVSTRSVERAERFKVLLNDLCDLEIVQIGFNPMSIGEERDETNHGYGEQ</sequence>
<name>A0A4P2QHR4_SORCE</name>
<dbReference type="EMBL" id="CP012672">
    <property type="protein sequence ID" value="AUX29430.1"/>
    <property type="molecule type" value="Genomic_DNA"/>
</dbReference>
<dbReference type="RefSeq" id="WP_129573601.1">
    <property type="nucleotide sequence ID" value="NZ_CP012672.1"/>
</dbReference>
<dbReference type="Proteomes" id="UP000295497">
    <property type="component" value="Chromosome"/>
</dbReference>